<evidence type="ECO:0000256" key="8">
    <source>
        <dbReference type="ARBA" id="ARBA00023163"/>
    </source>
</evidence>
<organism evidence="19">
    <name type="scientific">Marseillevirus sp</name>
    <dbReference type="NCBI Taxonomy" id="2809551"/>
    <lineage>
        <taxon>Viruses</taxon>
        <taxon>Varidnaviria</taxon>
        <taxon>Bamfordvirae</taxon>
        <taxon>Nucleocytoviricota</taxon>
        <taxon>Megaviricetes</taxon>
        <taxon>Pimascovirales</taxon>
        <taxon>Pimascovirales incertae sedis</taxon>
        <taxon>Marseilleviridae</taxon>
        <taxon>Marseillevirus</taxon>
    </lineage>
</organism>
<gene>
    <name evidence="19" type="ORF">MarFTMF_045</name>
</gene>
<dbReference type="InterPro" id="IPR037033">
    <property type="entry name" value="DNA-dir_RNAP_su2_hyb_sf"/>
</dbReference>
<evidence type="ECO:0000256" key="5">
    <source>
        <dbReference type="ARBA" id="ARBA00022723"/>
    </source>
</evidence>
<evidence type="ECO:0000259" key="14">
    <source>
        <dbReference type="Pfam" id="PF04561"/>
    </source>
</evidence>
<feature type="domain" description="RNA polymerase Rpb2" evidence="13">
    <location>
        <begin position="1189"/>
        <end position="1278"/>
    </location>
</feature>
<feature type="domain" description="RNA polymerase Rpb2" evidence="16">
    <location>
        <begin position="460"/>
        <end position="524"/>
    </location>
</feature>
<evidence type="ECO:0000256" key="3">
    <source>
        <dbReference type="ARBA" id="ARBA00022679"/>
    </source>
</evidence>
<evidence type="ECO:0000313" key="19">
    <source>
        <dbReference type="EMBL" id="WNL49561.1"/>
    </source>
</evidence>
<dbReference type="InterPro" id="IPR007641">
    <property type="entry name" value="RNA_pol_Rpb2_7"/>
</dbReference>
<keyword evidence="4 11" id="KW-0548">Nucleotidyltransferase</keyword>
<dbReference type="Pfam" id="PF04565">
    <property type="entry name" value="RNA_pol_Rpb2_3"/>
    <property type="match status" value="1"/>
</dbReference>
<evidence type="ECO:0000259" key="17">
    <source>
        <dbReference type="Pfam" id="PF04566"/>
    </source>
</evidence>
<dbReference type="InterPro" id="IPR037034">
    <property type="entry name" value="RNA_pol_Rpb2_2_sf"/>
</dbReference>
<dbReference type="Pfam" id="PF04567">
    <property type="entry name" value="RNA_pol_Rpb2_5"/>
    <property type="match status" value="1"/>
</dbReference>
<dbReference type="CDD" id="cd00653">
    <property type="entry name" value="RNA_pol_B_RPB2"/>
    <property type="match status" value="1"/>
</dbReference>
<feature type="domain" description="RNA polymerase Rpb2" evidence="18">
    <location>
        <begin position="635"/>
        <end position="679"/>
    </location>
</feature>
<keyword evidence="3 11" id="KW-0808">Transferase</keyword>
<comment type="similarity">
    <text evidence="1 10">Belongs to the RNA polymerase beta chain family.</text>
</comment>
<comment type="function">
    <text evidence="11">DNA-dependent RNA polymerase catalyzes the transcription of DNA into RNA using the four ribonucleoside triphosphates as substrates.</text>
</comment>
<dbReference type="SUPFAM" id="SSF64484">
    <property type="entry name" value="beta and beta-prime subunits of DNA dependent RNA-polymerase"/>
    <property type="match status" value="2"/>
</dbReference>
<keyword evidence="6" id="KW-0863">Zinc-finger</keyword>
<evidence type="ECO:0000256" key="9">
    <source>
        <dbReference type="ARBA" id="ARBA00048552"/>
    </source>
</evidence>
<dbReference type="GO" id="GO:0003899">
    <property type="term" value="F:DNA-directed RNA polymerase activity"/>
    <property type="evidence" value="ECO:0007669"/>
    <property type="project" value="UniProtKB-EC"/>
</dbReference>
<dbReference type="Pfam" id="PF04560">
    <property type="entry name" value="RNA_pol_Rpb2_7"/>
    <property type="match status" value="1"/>
</dbReference>
<feature type="domain" description="RNA polymerase Rpb2" evidence="17">
    <location>
        <begin position="553"/>
        <end position="614"/>
    </location>
</feature>
<keyword evidence="2 11" id="KW-0240">DNA-directed RNA polymerase</keyword>
<evidence type="ECO:0000259" key="18">
    <source>
        <dbReference type="Pfam" id="PF04567"/>
    </source>
</evidence>
<evidence type="ECO:0000259" key="15">
    <source>
        <dbReference type="Pfam" id="PF04563"/>
    </source>
</evidence>
<evidence type="ECO:0000256" key="4">
    <source>
        <dbReference type="ARBA" id="ARBA00022695"/>
    </source>
</evidence>
<sequence length="1279" mass="145103">MNILSDRLWPLFEFWFSQTGPAHHQIQAYNEFVQELLPNIIREKGRIEIDKEEDVVEDEDEETATPAAKKKKSWFQVVEFTNPTFGRVTHHEFDDRVTDIFPSDARRRGIPYSAPFYCDIFVTTADGETTAYEQQTIAEIPVMVRSCLCNLTRYNVQGDECRQRGEDPMDKGGYFIVDREIIVVCSERGAFGRVYTYADKQANKKMPKYEVHSEIRISATSNTRTTTVYVGLENGVAVLYAQHLSEKGIPLCVVLEAMGISYLDLLKFTKAKNLTKEQRSLLIPSLEHARAMFPHSRKGRIQSMVKALVCMGYKKPKGVEDLSADEAELKLALWAATLSKEVCEKLFPCYRETEKKVWFMCYMLARALKVKTGDRKPEDRDHYTNKRIDCVDSLLNNLFYSMWNQTTKFIKDSCKGRERTADPLKPIRSKSITKKILTAMSTGNWSSFNTKSKKQGTSQNYERYNFVASASNLRKVHAAIGTEGNMTKPRRVHESSYGFICPPDTPESKDKTGLSKVLALSATVSLGCTMEECFEILSALENFSQEFSLETFVFLNGVIMGSTDSPKELINELSALKRAGNFFWDCCFVFDEKHNEVRVNCDAGRLIRPLMVVKDGKLEFGQEHFERLMKGDITWQEFIGLGIVEILDAEQQEHSLICPSAEQLIQNKSTKWTHCEIHPLLVYGVCASIIPYSANNPSPRLSYFASMAKSSVAVPRLDFGIAPFDQHVLHYPQKPLTSTKASRLLGMNKSPICQNLVIAVCSYDGYGQEDAIVACKAFTQRGGMVSDHVQNFVAKIDHEKEQISPYRCQDIKFSESCQRLWCKNCNKKVMLCPECGSEYVPSFAGHKGIVCRKKEDERRAFIDRQTVFWNRNPANRIKRKVIVDGEEKEVDNQKEFLGKKKWDCLCEDVEERPRLDHLDSNGVVEVGEVVEDGDILIAVAGISGETRKDESVYFGKDKKGRVTSVSYFQNPNGYVCIRVAVSSTRIPKTGDKATSFHSQKGVFSLFVDEEDMPFTSDSFSATHPDFLINPLAFPSRMTIGQPKESNTGKMTACAHRELPDSHRFEYEELYRVLTTRIRKEFPGTDDALKELEKRNPKTDKYSGSYTDCTPFTSNYRIVEDELKKRGYSPGGKEFFIDGRTGKKMEVSLFVGLVPYNRLKHMVDDKEHARATGKIQSLTRQPTEGRSRNGGLKTGIMERDSLIGSGAVFCLRDRLFLSCDKFEVWVCETCGLIAVESKEKKYCRACHGKSNVVKLAIPYATKLAFQELMAMGITPRILVK</sequence>
<dbReference type="Gene3D" id="3.90.1110.10">
    <property type="entry name" value="RNA polymerase Rpb2, domain 2"/>
    <property type="match status" value="1"/>
</dbReference>
<feature type="domain" description="RNA polymerase Rpb2" evidence="14">
    <location>
        <begin position="199"/>
        <end position="389"/>
    </location>
</feature>
<dbReference type="InterPro" id="IPR007646">
    <property type="entry name" value="RNA_pol_Rpb2_4"/>
</dbReference>
<keyword evidence="7" id="KW-0862">Zinc</keyword>
<dbReference type="InterPro" id="IPR007121">
    <property type="entry name" value="RNA_pol_bsu_CS"/>
</dbReference>
<evidence type="ECO:0000256" key="10">
    <source>
        <dbReference type="RuleBase" id="RU000434"/>
    </source>
</evidence>
<evidence type="ECO:0000259" key="16">
    <source>
        <dbReference type="Pfam" id="PF04565"/>
    </source>
</evidence>
<dbReference type="EMBL" id="OR343188">
    <property type="protein sequence ID" value="WNL49561.1"/>
    <property type="molecule type" value="Genomic_DNA"/>
</dbReference>
<dbReference type="GO" id="GO:0000428">
    <property type="term" value="C:DNA-directed RNA polymerase complex"/>
    <property type="evidence" value="ECO:0007669"/>
    <property type="project" value="UniProtKB-KW"/>
</dbReference>
<accession>A0AA96IXW6</accession>
<dbReference type="InterPro" id="IPR007647">
    <property type="entry name" value="RNA_pol_Rpb2_5"/>
</dbReference>
<proteinExistence type="inferred from homology"/>
<dbReference type="Gene3D" id="3.90.1100.10">
    <property type="match status" value="2"/>
</dbReference>
<dbReference type="GO" id="GO:0032549">
    <property type="term" value="F:ribonucleoside binding"/>
    <property type="evidence" value="ECO:0007669"/>
    <property type="project" value="InterPro"/>
</dbReference>
<dbReference type="Gene3D" id="2.40.270.10">
    <property type="entry name" value="DNA-directed RNA polymerase, subunit 2, domain 6"/>
    <property type="match status" value="2"/>
</dbReference>
<dbReference type="Pfam" id="PF04563">
    <property type="entry name" value="RNA_pol_Rpb2_1"/>
    <property type="match status" value="1"/>
</dbReference>
<evidence type="ECO:0000259" key="12">
    <source>
        <dbReference type="Pfam" id="PF00562"/>
    </source>
</evidence>
<evidence type="ECO:0000256" key="2">
    <source>
        <dbReference type="ARBA" id="ARBA00022478"/>
    </source>
</evidence>
<dbReference type="InterPro" id="IPR007642">
    <property type="entry name" value="RNA_pol_Rpb2_2"/>
</dbReference>
<feature type="domain" description="DNA-directed RNA polymerase subunit 2 hybrid-binding" evidence="12">
    <location>
        <begin position="686"/>
        <end position="809"/>
    </location>
</feature>
<feature type="domain" description="RNA polymerase beta subunit protrusion" evidence="15">
    <location>
        <begin position="24"/>
        <end position="433"/>
    </location>
</feature>
<dbReference type="EC" id="2.7.7.6" evidence="11"/>
<dbReference type="Pfam" id="PF04566">
    <property type="entry name" value="RNA_pol_Rpb2_4"/>
    <property type="match status" value="1"/>
</dbReference>
<dbReference type="GO" id="GO:0006351">
    <property type="term" value="P:DNA-templated transcription"/>
    <property type="evidence" value="ECO:0007669"/>
    <property type="project" value="InterPro"/>
</dbReference>
<dbReference type="InterPro" id="IPR015712">
    <property type="entry name" value="DNA-dir_RNA_pol_su2"/>
</dbReference>
<evidence type="ECO:0000256" key="11">
    <source>
        <dbReference type="RuleBase" id="RU363031"/>
    </source>
</evidence>
<protein>
    <recommendedName>
        <fullName evidence="11">DNA-directed RNA polymerase subunit beta</fullName>
        <ecNumber evidence="11">2.7.7.6</ecNumber>
    </recommendedName>
</protein>
<feature type="domain" description="DNA-directed RNA polymerase subunit 2 hybrid-binding" evidence="12">
    <location>
        <begin position="903"/>
        <end position="1187"/>
    </location>
</feature>
<dbReference type="InterPro" id="IPR007120">
    <property type="entry name" value="DNA-dir_RNAP_su2_dom"/>
</dbReference>
<evidence type="ECO:0000256" key="6">
    <source>
        <dbReference type="ARBA" id="ARBA00022771"/>
    </source>
</evidence>
<name>A0AA96IXW6_9VIRU</name>
<dbReference type="GO" id="GO:0008270">
    <property type="term" value="F:zinc ion binding"/>
    <property type="evidence" value="ECO:0007669"/>
    <property type="project" value="UniProtKB-KW"/>
</dbReference>
<dbReference type="PROSITE" id="PS01166">
    <property type="entry name" value="RNA_POL_BETA"/>
    <property type="match status" value="1"/>
</dbReference>
<dbReference type="InterPro" id="IPR007645">
    <property type="entry name" value="RNA_pol_Rpb2_3"/>
</dbReference>
<keyword evidence="5" id="KW-0479">Metal-binding</keyword>
<dbReference type="GO" id="GO:0003677">
    <property type="term" value="F:DNA binding"/>
    <property type="evidence" value="ECO:0007669"/>
    <property type="project" value="InterPro"/>
</dbReference>
<dbReference type="InterPro" id="IPR007644">
    <property type="entry name" value="RNA_pol_bsu_protrusion"/>
</dbReference>
<evidence type="ECO:0000259" key="13">
    <source>
        <dbReference type="Pfam" id="PF04560"/>
    </source>
</evidence>
<dbReference type="Gene3D" id="3.90.1800.10">
    <property type="entry name" value="RNA polymerase alpha subunit dimerisation domain"/>
    <property type="match status" value="1"/>
</dbReference>
<dbReference type="Pfam" id="PF00562">
    <property type="entry name" value="RNA_pol_Rpb2_6"/>
    <property type="match status" value="2"/>
</dbReference>
<reference evidence="19" key="1">
    <citation type="submission" date="2023-07" db="EMBL/GenBank/DDBJ databases">
        <authorList>
            <person name="Xia Y."/>
        </authorList>
    </citation>
    <scope>NUCLEOTIDE SEQUENCE</scope>
    <source>
        <strain evidence="19">F</strain>
    </source>
</reference>
<dbReference type="PANTHER" id="PTHR20856">
    <property type="entry name" value="DNA-DIRECTED RNA POLYMERASE I SUBUNIT 2"/>
    <property type="match status" value="1"/>
</dbReference>
<evidence type="ECO:0000256" key="7">
    <source>
        <dbReference type="ARBA" id="ARBA00022833"/>
    </source>
</evidence>
<dbReference type="Pfam" id="PF04561">
    <property type="entry name" value="RNA_pol_Rpb2_2"/>
    <property type="match status" value="1"/>
</dbReference>
<comment type="catalytic activity">
    <reaction evidence="9 11">
        <text>RNA(n) + a ribonucleoside 5'-triphosphate = RNA(n+1) + diphosphate</text>
        <dbReference type="Rhea" id="RHEA:21248"/>
        <dbReference type="Rhea" id="RHEA-COMP:14527"/>
        <dbReference type="Rhea" id="RHEA-COMP:17342"/>
        <dbReference type="ChEBI" id="CHEBI:33019"/>
        <dbReference type="ChEBI" id="CHEBI:61557"/>
        <dbReference type="ChEBI" id="CHEBI:140395"/>
        <dbReference type="EC" id="2.7.7.6"/>
    </reaction>
</comment>
<evidence type="ECO:0000256" key="1">
    <source>
        <dbReference type="ARBA" id="ARBA00006835"/>
    </source>
</evidence>
<keyword evidence="8 11" id="KW-0804">Transcription</keyword>